<proteinExistence type="predicted"/>
<protein>
    <recommendedName>
        <fullName evidence="4">Sugar-binding protein</fullName>
    </recommendedName>
</protein>
<evidence type="ECO:0000313" key="3">
    <source>
        <dbReference type="Proteomes" id="UP001447857"/>
    </source>
</evidence>
<sequence>MIKKPQHSSFQKLILFVIFLVSAHMNAQVIQEFLIEKPESKTQLKERNLNGKVRTIKTCFFTIENTPKQQNIKKLLNPNIYGLYETFNASGRLTKKINLHPPVYFPIDTIGGDSLVYNNKGKLEKSFYTSAIGVDFIKKFNDKEDKISQEEIKKDEDTYFGANNYYSYKYNTAGYKIEAIEYSSDDNKKDPKKAKVRSYYKYDAKNRLIEESRYGELLSFLIEPKETPLTFSYKYDLKDNLIEESCFYKDPVYKATYNYDSNNILIKQIYTEKGKTDTALLKNGLISQRTVTNKNNYIESRVYKYEFDATGNWIKLNISTTISENGKKTIKKETLVTKEITYYE</sequence>
<feature type="signal peptide" evidence="1">
    <location>
        <begin position="1"/>
        <end position="27"/>
    </location>
</feature>
<evidence type="ECO:0000256" key="1">
    <source>
        <dbReference type="SAM" id="SignalP"/>
    </source>
</evidence>
<accession>A0ABZ2Q8J4</accession>
<name>A0ABZ2Q8J4_9FLAO</name>
<dbReference type="Gene3D" id="2.180.10.10">
    <property type="entry name" value="RHS repeat-associated core"/>
    <property type="match status" value="1"/>
</dbReference>
<dbReference type="RefSeq" id="WP_338840707.1">
    <property type="nucleotide sequence ID" value="NZ_CP147988.1"/>
</dbReference>
<reference evidence="2 3" key="1">
    <citation type="submission" date="2024-02" db="EMBL/GenBank/DDBJ databases">
        <title>complete genome of Flavobacterium ginsenosidimutans Str. YTB16.</title>
        <authorList>
            <person name="Wang Q."/>
        </authorList>
    </citation>
    <scope>NUCLEOTIDE SEQUENCE [LARGE SCALE GENOMIC DNA]</scope>
    <source>
        <strain evidence="2 3">YTB16</strain>
    </source>
</reference>
<gene>
    <name evidence="2" type="ORF">V6624_02090</name>
</gene>
<evidence type="ECO:0008006" key="4">
    <source>
        <dbReference type="Google" id="ProtNLM"/>
    </source>
</evidence>
<organism evidence="2 3">
    <name type="scientific">Flavobacterium ginsenosidimutans</name>
    <dbReference type="NCBI Taxonomy" id="687844"/>
    <lineage>
        <taxon>Bacteria</taxon>
        <taxon>Pseudomonadati</taxon>
        <taxon>Bacteroidota</taxon>
        <taxon>Flavobacteriia</taxon>
        <taxon>Flavobacteriales</taxon>
        <taxon>Flavobacteriaceae</taxon>
        <taxon>Flavobacterium</taxon>
    </lineage>
</organism>
<dbReference type="EMBL" id="CP147988">
    <property type="protein sequence ID" value="WXK50427.1"/>
    <property type="molecule type" value="Genomic_DNA"/>
</dbReference>
<evidence type="ECO:0000313" key="2">
    <source>
        <dbReference type="EMBL" id="WXK50427.1"/>
    </source>
</evidence>
<dbReference type="Proteomes" id="UP001447857">
    <property type="component" value="Chromosome"/>
</dbReference>
<keyword evidence="1" id="KW-0732">Signal</keyword>
<keyword evidence="3" id="KW-1185">Reference proteome</keyword>
<feature type="chain" id="PRO_5046489040" description="Sugar-binding protein" evidence="1">
    <location>
        <begin position="28"/>
        <end position="344"/>
    </location>
</feature>